<dbReference type="GO" id="GO:0008641">
    <property type="term" value="F:ubiquitin-like modifier activating enzyme activity"/>
    <property type="evidence" value="ECO:0007669"/>
    <property type="project" value="InterPro"/>
</dbReference>
<dbReference type="GO" id="GO:0061503">
    <property type="term" value="F:tRNA threonylcarbamoyladenosine dehydratase"/>
    <property type="evidence" value="ECO:0007669"/>
    <property type="project" value="TreeGrafter"/>
</dbReference>
<evidence type="ECO:0000259" key="1">
    <source>
        <dbReference type="Pfam" id="PF00899"/>
    </source>
</evidence>
<dbReference type="SUPFAM" id="SSF69572">
    <property type="entry name" value="Activating enzymes of the ubiquitin-like proteins"/>
    <property type="match status" value="1"/>
</dbReference>
<comment type="caution">
    <text evidence="2">The sequence shown here is derived from an EMBL/GenBank/DDBJ whole genome shotgun (WGS) entry which is preliminary data.</text>
</comment>
<dbReference type="InterPro" id="IPR035985">
    <property type="entry name" value="Ubiquitin-activating_enz"/>
</dbReference>
<accession>A0A9D1RCC5</accession>
<dbReference type="InterPro" id="IPR045886">
    <property type="entry name" value="ThiF/MoeB/HesA"/>
</dbReference>
<protein>
    <submittedName>
        <fullName evidence="2">tRNA threonylcarbamoyladenosine dehydratase</fullName>
    </submittedName>
</protein>
<reference evidence="2" key="2">
    <citation type="submission" date="2021-04" db="EMBL/GenBank/DDBJ databases">
        <authorList>
            <person name="Gilroy R."/>
        </authorList>
    </citation>
    <scope>NUCLEOTIDE SEQUENCE</scope>
    <source>
        <strain evidence="2">421</strain>
    </source>
</reference>
<dbReference type="Pfam" id="PF00899">
    <property type="entry name" value="ThiF"/>
    <property type="match status" value="1"/>
</dbReference>
<dbReference type="Gene3D" id="3.40.50.720">
    <property type="entry name" value="NAD(P)-binding Rossmann-like Domain"/>
    <property type="match status" value="1"/>
</dbReference>
<dbReference type="EMBL" id="DXGE01000004">
    <property type="protein sequence ID" value="HIW85029.1"/>
    <property type="molecule type" value="Genomic_DNA"/>
</dbReference>
<sequence length="242" mass="25558">MNIFARTELVAGKEALETLKNSRVAVFGIGGVGGYTVEALVRSGVGALDLIDADTVSESNLNRQIIAVKDTLGMPKVEAAKERALSINPDVRIFTHNLFYSQETADMLDLSDYDYVVDAVDTVSAKTLIITRAQAAGVPVISSMGTGNKLRPDLLQVTDIYKTSVCPLARVMRGVLRKAGVSALKVVYSKEKPVSVDLSKLEGELPPGKHSVPGSTAFVPAAAGLLIAAEVFADITGLRGGE</sequence>
<evidence type="ECO:0000313" key="2">
    <source>
        <dbReference type="EMBL" id="HIW85029.1"/>
    </source>
</evidence>
<proteinExistence type="predicted"/>
<reference evidence="2" key="1">
    <citation type="journal article" date="2021" name="PeerJ">
        <title>Extensive microbial diversity within the chicken gut microbiome revealed by metagenomics and culture.</title>
        <authorList>
            <person name="Gilroy R."/>
            <person name="Ravi A."/>
            <person name="Getino M."/>
            <person name="Pursley I."/>
            <person name="Horton D.L."/>
            <person name="Alikhan N.F."/>
            <person name="Baker D."/>
            <person name="Gharbi K."/>
            <person name="Hall N."/>
            <person name="Watson M."/>
            <person name="Adriaenssens E.M."/>
            <person name="Foster-Nyarko E."/>
            <person name="Jarju S."/>
            <person name="Secka A."/>
            <person name="Antonio M."/>
            <person name="Oren A."/>
            <person name="Chaudhuri R.R."/>
            <person name="La Ragione R."/>
            <person name="Hildebrand F."/>
            <person name="Pallen M.J."/>
        </authorList>
    </citation>
    <scope>NUCLEOTIDE SEQUENCE</scope>
    <source>
        <strain evidence="2">421</strain>
    </source>
</reference>
<evidence type="ECO:0000313" key="3">
    <source>
        <dbReference type="Proteomes" id="UP000824205"/>
    </source>
</evidence>
<gene>
    <name evidence="2" type="ORF">IAA48_00890</name>
</gene>
<dbReference type="InterPro" id="IPR000594">
    <property type="entry name" value="ThiF_NAD_FAD-bd"/>
</dbReference>
<dbReference type="Proteomes" id="UP000824205">
    <property type="component" value="Unassembled WGS sequence"/>
</dbReference>
<name>A0A9D1RCC5_9FIRM</name>
<dbReference type="PANTHER" id="PTHR43267:SF1">
    <property type="entry name" value="TRNA THREONYLCARBAMOYLADENOSINE DEHYDRATASE"/>
    <property type="match status" value="1"/>
</dbReference>
<feature type="domain" description="THIF-type NAD/FAD binding fold" evidence="1">
    <location>
        <begin position="10"/>
        <end position="149"/>
    </location>
</feature>
<dbReference type="AlphaFoldDB" id="A0A9D1RCC5"/>
<dbReference type="CDD" id="cd00755">
    <property type="entry name" value="YgdL_like"/>
    <property type="match status" value="1"/>
</dbReference>
<dbReference type="GO" id="GO:0061504">
    <property type="term" value="P:cyclic threonylcarbamoyladenosine biosynthetic process"/>
    <property type="evidence" value="ECO:0007669"/>
    <property type="project" value="TreeGrafter"/>
</dbReference>
<organism evidence="2 3">
    <name type="scientific">Candidatus Eubacterium faecipullorum</name>
    <dbReference type="NCBI Taxonomy" id="2838571"/>
    <lineage>
        <taxon>Bacteria</taxon>
        <taxon>Bacillati</taxon>
        <taxon>Bacillota</taxon>
        <taxon>Clostridia</taxon>
        <taxon>Eubacteriales</taxon>
        <taxon>Eubacteriaceae</taxon>
        <taxon>Eubacterium</taxon>
    </lineage>
</organism>
<dbReference type="PANTHER" id="PTHR43267">
    <property type="entry name" value="TRNA THREONYLCARBAMOYLADENOSINE DEHYDRATASE"/>
    <property type="match status" value="1"/>
</dbReference>